<keyword evidence="5" id="KW-0998">Cell outer membrane</keyword>
<dbReference type="AlphaFoldDB" id="A0A941IZU7"/>
<dbReference type="CDD" id="cd08977">
    <property type="entry name" value="SusD"/>
    <property type="match status" value="1"/>
</dbReference>
<comment type="subcellular location">
    <subcellularLocation>
        <location evidence="1">Cell outer membrane</location>
    </subcellularLocation>
</comment>
<evidence type="ECO:0000256" key="6">
    <source>
        <dbReference type="SAM" id="SignalP"/>
    </source>
</evidence>
<feature type="domain" description="RagB/SusD" evidence="7">
    <location>
        <begin position="327"/>
        <end position="548"/>
    </location>
</feature>
<evidence type="ECO:0000259" key="8">
    <source>
        <dbReference type="Pfam" id="PF14322"/>
    </source>
</evidence>
<dbReference type="Proteomes" id="UP000679220">
    <property type="component" value="Unassembled WGS sequence"/>
</dbReference>
<evidence type="ECO:0000256" key="2">
    <source>
        <dbReference type="ARBA" id="ARBA00006275"/>
    </source>
</evidence>
<organism evidence="9 10">
    <name type="scientific">Carboxylicivirga sediminis</name>
    <dbReference type="NCBI Taxonomy" id="2006564"/>
    <lineage>
        <taxon>Bacteria</taxon>
        <taxon>Pseudomonadati</taxon>
        <taxon>Bacteroidota</taxon>
        <taxon>Bacteroidia</taxon>
        <taxon>Marinilabiliales</taxon>
        <taxon>Marinilabiliaceae</taxon>
        <taxon>Carboxylicivirga</taxon>
    </lineage>
</organism>
<feature type="signal peptide" evidence="6">
    <location>
        <begin position="1"/>
        <end position="25"/>
    </location>
</feature>
<dbReference type="GO" id="GO:0009279">
    <property type="term" value="C:cell outer membrane"/>
    <property type="evidence" value="ECO:0007669"/>
    <property type="project" value="UniProtKB-SubCell"/>
</dbReference>
<dbReference type="Pfam" id="PF07980">
    <property type="entry name" value="SusD_RagB"/>
    <property type="match status" value="1"/>
</dbReference>
<dbReference type="InterPro" id="IPR011990">
    <property type="entry name" value="TPR-like_helical_dom_sf"/>
</dbReference>
<dbReference type="EMBL" id="JAGTAR010000051">
    <property type="protein sequence ID" value="MBR8538140.1"/>
    <property type="molecule type" value="Genomic_DNA"/>
</dbReference>
<keyword evidence="10" id="KW-1185">Reference proteome</keyword>
<evidence type="ECO:0000256" key="1">
    <source>
        <dbReference type="ARBA" id="ARBA00004442"/>
    </source>
</evidence>
<name>A0A941IZU7_9BACT</name>
<protein>
    <submittedName>
        <fullName evidence="9">RagB/SusD family nutrient uptake outer membrane protein</fullName>
    </submittedName>
</protein>
<feature type="domain" description="SusD-like N-terminal" evidence="8">
    <location>
        <begin position="27"/>
        <end position="228"/>
    </location>
</feature>
<proteinExistence type="inferred from homology"/>
<keyword evidence="3 6" id="KW-0732">Signal</keyword>
<dbReference type="SUPFAM" id="SSF48452">
    <property type="entry name" value="TPR-like"/>
    <property type="match status" value="1"/>
</dbReference>
<reference evidence="9" key="2">
    <citation type="submission" date="2021-04" db="EMBL/GenBank/DDBJ databases">
        <authorList>
            <person name="Zhang T."/>
            <person name="Zhang Y."/>
            <person name="Lu D."/>
            <person name="Zuo D."/>
            <person name="Du Z."/>
        </authorList>
    </citation>
    <scope>NUCLEOTIDE SEQUENCE</scope>
    <source>
        <strain evidence="9">JR1</strain>
    </source>
</reference>
<evidence type="ECO:0000256" key="5">
    <source>
        <dbReference type="ARBA" id="ARBA00023237"/>
    </source>
</evidence>
<dbReference type="InterPro" id="IPR033985">
    <property type="entry name" value="SusD-like_N"/>
</dbReference>
<evidence type="ECO:0000259" key="7">
    <source>
        <dbReference type="Pfam" id="PF07980"/>
    </source>
</evidence>
<dbReference type="Pfam" id="PF14322">
    <property type="entry name" value="SusD-like_3"/>
    <property type="match status" value="1"/>
</dbReference>
<dbReference type="PROSITE" id="PS51257">
    <property type="entry name" value="PROKAR_LIPOPROTEIN"/>
    <property type="match status" value="1"/>
</dbReference>
<reference evidence="9" key="1">
    <citation type="journal article" date="2018" name="Int. J. Syst. Evol. Microbiol.">
        <title>Carboxylicivirga sediminis sp. nov., isolated from coastal sediment.</title>
        <authorList>
            <person name="Wang F.Q."/>
            <person name="Ren L.H."/>
            <person name="Zou R.J."/>
            <person name="Sun Y.Z."/>
            <person name="Liu X.J."/>
            <person name="Jiang F."/>
            <person name="Liu L.J."/>
        </authorList>
    </citation>
    <scope>NUCLEOTIDE SEQUENCE</scope>
    <source>
        <strain evidence="9">JR1</strain>
    </source>
</reference>
<accession>A0A941IZU7</accession>
<evidence type="ECO:0000313" key="9">
    <source>
        <dbReference type="EMBL" id="MBR8538140.1"/>
    </source>
</evidence>
<evidence type="ECO:0000313" key="10">
    <source>
        <dbReference type="Proteomes" id="UP000679220"/>
    </source>
</evidence>
<evidence type="ECO:0000256" key="4">
    <source>
        <dbReference type="ARBA" id="ARBA00023136"/>
    </source>
</evidence>
<dbReference type="InterPro" id="IPR012944">
    <property type="entry name" value="SusD_RagB_dom"/>
</dbReference>
<sequence length="548" mass="62932">MMQLVKKISKIAVVAAIMFGGAACSQFLDVEPQTSWDSDNFYKDAKEVQLGLVGIYNYLGKDETYGSYLPSNFQAGTDEALYSRHYNEGWPVSLYRHTSATRDIEQTWYALYRGIDAANKFIVTVPNTPDLDDVTLNRVLGEARFLRALYYFDLVRWWGPVPLRLEPSKDIDANNVAASSIEKVYEVIVEDLTFASENLPRVQDPEMNKQTGRATKMAAHGLLARVYLTMAGYPLQNTAMYEQAVAQCDSVIEDGFHGLMDNYDEVFRNYIGNIHDVKETLFEVNFKNLRDQGLNEHGRHGNVNGVQFTYGGEGYPYSYAFMQLSIKVKNIYATGDARYDWNCASYTYDKKKHELKRITNELKWWPGKFRRWEPTNWDDVDTPGENESYEILEPIASPDKNFTGINFPLLRYADVLLMRAEAENELNGPANAYAYLNTVRHRAGLGDIDQSRVSDEVSFRKEIQDERLRELCFEGVRRQDLIRWGILGQTLEELNMQTEASDDYNPSNTGYTHLLRAGENFDESKHLVLPYPLQEITINKLLDQHPNW</sequence>
<keyword evidence="4" id="KW-0472">Membrane</keyword>
<evidence type="ECO:0000256" key="3">
    <source>
        <dbReference type="ARBA" id="ARBA00022729"/>
    </source>
</evidence>
<dbReference type="Gene3D" id="1.25.40.390">
    <property type="match status" value="1"/>
</dbReference>
<gene>
    <name evidence="9" type="ORF">KDU71_21395</name>
</gene>
<feature type="chain" id="PRO_5036821932" evidence="6">
    <location>
        <begin position="26"/>
        <end position="548"/>
    </location>
</feature>
<comment type="caution">
    <text evidence="9">The sequence shown here is derived from an EMBL/GenBank/DDBJ whole genome shotgun (WGS) entry which is preliminary data.</text>
</comment>
<comment type="similarity">
    <text evidence="2">Belongs to the SusD family.</text>
</comment>
<dbReference type="RefSeq" id="WP_212193164.1">
    <property type="nucleotide sequence ID" value="NZ_JAGTAR010000051.1"/>
</dbReference>